<reference evidence="2 3" key="2">
    <citation type="submission" date="2016-05" db="EMBL/GenBank/DDBJ databases">
        <title>Lineage-specific infection strategies underlie the spectrum of fungal disease in amphibians.</title>
        <authorList>
            <person name="Cuomo C.A."/>
            <person name="Farrer R.A."/>
            <person name="James T."/>
            <person name="Longcore J."/>
            <person name="Birren B."/>
        </authorList>
    </citation>
    <scope>NUCLEOTIDE SEQUENCE [LARGE SCALE GENOMIC DNA]</scope>
    <source>
        <strain evidence="2 3">JEL423</strain>
    </source>
</reference>
<dbReference type="Gene3D" id="1.10.472.10">
    <property type="entry name" value="Cyclin-like"/>
    <property type="match status" value="1"/>
</dbReference>
<dbReference type="GO" id="GO:0019901">
    <property type="term" value="F:protein kinase binding"/>
    <property type="evidence" value="ECO:0007669"/>
    <property type="project" value="InterPro"/>
</dbReference>
<dbReference type="OrthoDB" id="244495at2759"/>
<reference evidence="2 3" key="1">
    <citation type="submission" date="2006-10" db="EMBL/GenBank/DDBJ databases">
        <title>The Genome Sequence of Batrachochytrium dendrobatidis JEL423.</title>
        <authorList>
            <consortium name="The Broad Institute Genome Sequencing Platform"/>
            <person name="Birren B."/>
            <person name="Lander E."/>
            <person name="Galagan J."/>
            <person name="Cuomo C."/>
            <person name="Devon K."/>
            <person name="Jaffe D."/>
            <person name="Butler J."/>
            <person name="Alvarez P."/>
            <person name="Gnerre S."/>
            <person name="Grabherr M."/>
            <person name="Kleber M."/>
            <person name="Mauceli E."/>
            <person name="Brockman W."/>
            <person name="Young S."/>
            <person name="LaButti K."/>
            <person name="Sykes S."/>
            <person name="DeCaprio D."/>
            <person name="Crawford M."/>
            <person name="Koehrsen M."/>
            <person name="Engels R."/>
            <person name="Montgomery P."/>
            <person name="Pearson M."/>
            <person name="Howarth C."/>
            <person name="Larson L."/>
            <person name="White J."/>
            <person name="O'Leary S."/>
            <person name="Kodira C."/>
            <person name="Zeng Q."/>
            <person name="Yandava C."/>
            <person name="Alvarado L."/>
            <person name="Longcore J."/>
            <person name="James T."/>
        </authorList>
    </citation>
    <scope>NUCLEOTIDE SEQUENCE [LARGE SCALE GENOMIC DNA]</scope>
    <source>
        <strain evidence="2 3">JEL423</strain>
    </source>
</reference>
<dbReference type="PANTHER" id="PTHR15615">
    <property type="match status" value="1"/>
</dbReference>
<evidence type="ECO:0000256" key="1">
    <source>
        <dbReference type="SAM" id="MobiDB-lite"/>
    </source>
</evidence>
<dbReference type="EMBL" id="DS022309">
    <property type="protein sequence ID" value="OAJ43056.1"/>
    <property type="molecule type" value="Genomic_DNA"/>
</dbReference>
<evidence type="ECO:0000313" key="3">
    <source>
        <dbReference type="Proteomes" id="UP000077115"/>
    </source>
</evidence>
<dbReference type="GO" id="GO:0016538">
    <property type="term" value="F:cyclin-dependent protein serine/threonine kinase regulator activity"/>
    <property type="evidence" value="ECO:0007669"/>
    <property type="project" value="TreeGrafter"/>
</dbReference>
<dbReference type="VEuPathDB" id="FungiDB:BDEG_26441"/>
<proteinExistence type="predicted"/>
<organism evidence="2 3">
    <name type="scientific">Batrachochytrium dendrobatidis (strain JEL423)</name>
    <dbReference type="NCBI Taxonomy" id="403673"/>
    <lineage>
        <taxon>Eukaryota</taxon>
        <taxon>Fungi</taxon>
        <taxon>Fungi incertae sedis</taxon>
        <taxon>Chytridiomycota</taxon>
        <taxon>Chytridiomycota incertae sedis</taxon>
        <taxon>Chytridiomycetes</taxon>
        <taxon>Rhizophydiales</taxon>
        <taxon>Rhizophydiales incertae sedis</taxon>
        <taxon>Batrachochytrium</taxon>
    </lineage>
</organism>
<name>A0A177WTA8_BATDL</name>
<accession>A0A177WTA8</accession>
<dbReference type="InterPro" id="IPR013922">
    <property type="entry name" value="Cyclin_PHO80-like"/>
</dbReference>
<dbReference type="GO" id="GO:0005634">
    <property type="term" value="C:nucleus"/>
    <property type="evidence" value="ECO:0007669"/>
    <property type="project" value="TreeGrafter"/>
</dbReference>
<dbReference type="GO" id="GO:0000307">
    <property type="term" value="C:cyclin-dependent protein kinase holoenzyme complex"/>
    <property type="evidence" value="ECO:0007669"/>
    <property type="project" value="TreeGrafter"/>
</dbReference>
<gene>
    <name evidence="2" type="ORF">BDEG_26441</name>
</gene>
<feature type="region of interest" description="Disordered" evidence="1">
    <location>
        <begin position="38"/>
        <end position="64"/>
    </location>
</feature>
<dbReference type="AlphaFoldDB" id="A0A177WTA8"/>
<dbReference type="PANTHER" id="PTHR15615:SF120">
    <property type="entry name" value="CYCLIN N-TERMINAL DOMAIN-CONTAINING PROTEIN"/>
    <property type="match status" value="1"/>
</dbReference>
<evidence type="ECO:0000313" key="2">
    <source>
        <dbReference type="EMBL" id="OAJ43056.1"/>
    </source>
</evidence>
<sequence length="265" mass="29748">MPSVGMGSHTQTNALASLCTLLVPRIWADTQLIKHSPKTDELNSKQSSLQTVEKQSQSVSSRNAHRLAPSAYTPYTTTITSRCNTFQADTELQSVFGAFCIRVIRQTQSNSILVFVALLYVRRLRLRNLNMSGSYQKPSRGLDFRLFALGMMLACKMQEDRWGADVIMAAVQSPSSQNEHLSRSTWASILCVKNTAELALLERGFLVGLGYELFVGVEELTVFINEMRIVCDQSVARHTRTIFELHMQDRIFSDVATMIKRATCD</sequence>
<feature type="compositionally biased region" description="Polar residues" evidence="1">
    <location>
        <begin position="44"/>
        <end position="62"/>
    </location>
</feature>
<protein>
    <submittedName>
        <fullName evidence="2">Uncharacterized protein</fullName>
    </submittedName>
</protein>
<dbReference type="Proteomes" id="UP000077115">
    <property type="component" value="Unassembled WGS sequence"/>
</dbReference>